<comment type="caution">
    <text evidence="4">The sequence shown here is derived from an EMBL/GenBank/DDBJ whole genome shotgun (WGS) entry which is preliminary data.</text>
</comment>
<evidence type="ECO:0000256" key="2">
    <source>
        <dbReference type="SAM" id="SignalP"/>
    </source>
</evidence>
<evidence type="ECO:0000259" key="3">
    <source>
        <dbReference type="Pfam" id="PF00024"/>
    </source>
</evidence>
<dbReference type="Proteomes" id="UP001189429">
    <property type="component" value="Unassembled WGS sequence"/>
</dbReference>
<dbReference type="PROSITE" id="PS51257">
    <property type="entry name" value="PROKAR_LIPOPROTEIN"/>
    <property type="match status" value="1"/>
</dbReference>
<accession>A0ABN9RDH4</accession>
<feature type="region of interest" description="Disordered" evidence="1">
    <location>
        <begin position="307"/>
        <end position="327"/>
    </location>
</feature>
<keyword evidence="2" id="KW-0732">Signal</keyword>
<dbReference type="EMBL" id="CAUYUJ010006169">
    <property type="protein sequence ID" value="CAK0816357.1"/>
    <property type="molecule type" value="Genomic_DNA"/>
</dbReference>
<proteinExistence type="predicted"/>
<evidence type="ECO:0000313" key="4">
    <source>
        <dbReference type="EMBL" id="CAK0816357.1"/>
    </source>
</evidence>
<organism evidence="4 5">
    <name type="scientific">Prorocentrum cordatum</name>
    <dbReference type="NCBI Taxonomy" id="2364126"/>
    <lineage>
        <taxon>Eukaryota</taxon>
        <taxon>Sar</taxon>
        <taxon>Alveolata</taxon>
        <taxon>Dinophyceae</taxon>
        <taxon>Prorocentrales</taxon>
        <taxon>Prorocentraceae</taxon>
        <taxon>Prorocentrum</taxon>
    </lineage>
</organism>
<protein>
    <recommendedName>
        <fullName evidence="3">Apple domain-containing protein</fullName>
    </recommendedName>
</protein>
<dbReference type="InterPro" id="IPR003609">
    <property type="entry name" value="Pan_app"/>
</dbReference>
<dbReference type="Pfam" id="PF00024">
    <property type="entry name" value="PAN_1"/>
    <property type="match status" value="1"/>
</dbReference>
<evidence type="ECO:0000256" key="1">
    <source>
        <dbReference type="SAM" id="MobiDB-lite"/>
    </source>
</evidence>
<feature type="chain" id="PRO_5045312799" description="Apple domain-containing protein" evidence="2">
    <location>
        <begin position="23"/>
        <end position="327"/>
    </location>
</feature>
<feature type="domain" description="Apple" evidence="3">
    <location>
        <begin position="184"/>
        <end position="225"/>
    </location>
</feature>
<reference evidence="4" key="1">
    <citation type="submission" date="2023-10" db="EMBL/GenBank/DDBJ databases">
        <authorList>
            <person name="Chen Y."/>
            <person name="Shah S."/>
            <person name="Dougan E. K."/>
            <person name="Thang M."/>
            <person name="Chan C."/>
        </authorList>
    </citation>
    <scope>NUCLEOTIDE SEQUENCE [LARGE SCALE GENOMIC DNA]</scope>
</reference>
<dbReference type="Gene3D" id="3.50.4.10">
    <property type="entry name" value="Hepatocyte Growth Factor"/>
    <property type="match status" value="1"/>
</dbReference>
<name>A0ABN9RDH4_9DINO</name>
<feature type="signal peptide" evidence="2">
    <location>
        <begin position="1"/>
        <end position="22"/>
    </location>
</feature>
<evidence type="ECO:0000313" key="5">
    <source>
        <dbReference type="Proteomes" id="UP001189429"/>
    </source>
</evidence>
<keyword evidence="5" id="KW-1185">Reference proteome</keyword>
<gene>
    <name evidence="4" type="ORF">PCOR1329_LOCUS19352</name>
</gene>
<feature type="compositionally biased region" description="Low complexity" evidence="1">
    <location>
        <begin position="313"/>
        <end position="327"/>
    </location>
</feature>
<sequence length="327" mass="34119">MCWASTRSVLVAFACTAPAAAAQQWTTLGTGGCRSQGGLTRKLRVQRGLADLADCRQVCDVDPECTAVVFGIFEGSTICHILAGGPYTHSDAQAADFSCSVKTMYCRMPYQLSGYSFDRALCGPAAASPQCEVQCAQGYAGSPVAYCVTGGGEFGLEGCALLSSVWRLHASSGCTDHGALPAVATQYAASLAQCQAACEVHGNCAAVTYHAAVSRCHLFPGLTAPQQAAANASSEGHPECWTLDPAVASPAGPAVPSSGPSYEDRANAWLNVRPAGGAGAGEQRPRTTAAARAWRWAWQWPSRCASRWQPWRSASSSHSSCKSSATR</sequence>